<dbReference type="Pfam" id="PF20903">
    <property type="entry name" value="SPL"/>
    <property type="match status" value="1"/>
</dbReference>
<dbReference type="EMBL" id="RCOS01000131">
    <property type="protein sequence ID" value="RSN73000.1"/>
    <property type="molecule type" value="Genomic_DNA"/>
</dbReference>
<gene>
    <name evidence="1" type="ORF">D6D85_11740</name>
</gene>
<dbReference type="SFLD" id="SFLDS00029">
    <property type="entry name" value="Radical_SAM"/>
    <property type="match status" value="1"/>
</dbReference>
<dbReference type="Gene3D" id="3.80.30.30">
    <property type="match status" value="1"/>
</dbReference>
<dbReference type="SUPFAM" id="SSF102114">
    <property type="entry name" value="Radical SAM enzymes"/>
    <property type="match status" value="1"/>
</dbReference>
<dbReference type="InterPro" id="IPR049539">
    <property type="entry name" value="SPL"/>
</dbReference>
<proteinExistence type="predicted"/>
<dbReference type="GO" id="GO:1904047">
    <property type="term" value="F:S-adenosyl-L-methionine binding"/>
    <property type="evidence" value="ECO:0007669"/>
    <property type="project" value="TreeGrafter"/>
</dbReference>
<dbReference type="GO" id="GO:0051539">
    <property type="term" value="F:4 iron, 4 sulfur cluster binding"/>
    <property type="evidence" value="ECO:0007669"/>
    <property type="project" value="TreeGrafter"/>
</dbReference>
<reference evidence="1 2" key="1">
    <citation type="submission" date="2018-10" db="EMBL/GenBank/DDBJ databases">
        <title>Co-occurring genomic capacity for anaerobic methane metabolism and dissimilatory sulfite reduction discovered in the Korarchaeota.</title>
        <authorList>
            <person name="Mckay L.J."/>
            <person name="Dlakic M."/>
            <person name="Fields M.W."/>
            <person name="Delmont T.O."/>
            <person name="Eren A.M."/>
            <person name="Jay Z.J."/>
            <person name="Klingelsmith K.B."/>
            <person name="Rusch D.B."/>
            <person name="Inskeep W.P."/>
        </authorList>
    </citation>
    <scope>NUCLEOTIDE SEQUENCE [LARGE SCALE GENOMIC DNA]</scope>
    <source>
        <strain evidence="1 2">MDKW</strain>
    </source>
</reference>
<comment type="caution">
    <text evidence="1">The sequence shown here is derived from an EMBL/GenBank/DDBJ whole genome shotgun (WGS) entry which is preliminary data.</text>
</comment>
<organism evidence="1 2">
    <name type="scientific">Candidatus Methanodesulfokora washburnensis</name>
    <dbReference type="NCBI Taxonomy" id="2478471"/>
    <lineage>
        <taxon>Archaea</taxon>
        <taxon>Thermoproteota</taxon>
        <taxon>Candidatus Korarchaeia</taxon>
        <taxon>Candidatus Korarchaeia incertae sedis</taxon>
        <taxon>Candidatus Methanodesulfokora</taxon>
    </lineage>
</organism>
<evidence type="ECO:0008006" key="3">
    <source>
        <dbReference type="Google" id="ProtNLM"/>
    </source>
</evidence>
<dbReference type="Gene3D" id="3.40.50.12110">
    <property type="match status" value="1"/>
</dbReference>
<accession>A0A3R9QV99</accession>
<name>A0A3R9QV99_9CREN</name>
<dbReference type="CDD" id="cd01335">
    <property type="entry name" value="Radical_SAM"/>
    <property type="match status" value="1"/>
</dbReference>
<dbReference type="InterPro" id="IPR058240">
    <property type="entry name" value="rSAM_sf"/>
</dbReference>
<dbReference type="AlphaFoldDB" id="A0A3R9QV99"/>
<dbReference type="GO" id="GO:0003913">
    <property type="term" value="F:DNA photolyase activity"/>
    <property type="evidence" value="ECO:0007669"/>
    <property type="project" value="TreeGrafter"/>
</dbReference>
<dbReference type="PANTHER" id="PTHR37822">
    <property type="entry name" value="SPORE PHOTOPRODUCT LYASE-RELATED"/>
    <property type="match status" value="1"/>
</dbReference>
<keyword evidence="2" id="KW-1185">Reference proteome</keyword>
<protein>
    <recommendedName>
        <fullName evidence="3">Radical SAM protein</fullName>
    </recommendedName>
</protein>
<dbReference type="Proteomes" id="UP000277582">
    <property type="component" value="Unassembled WGS sequence"/>
</dbReference>
<evidence type="ECO:0000313" key="2">
    <source>
        <dbReference type="Proteomes" id="UP000277582"/>
    </source>
</evidence>
<dbReference type="PANTHER" id="PTHR37822:SF2">
    <property type="entry name" value="SPORE PHOTOPRODUCT LYASE"/>
    <property type="match status" value="1"/>
</dbReference>
<evidence type="ECO:0000313" key="1">
    <source>
        <dbReference type="EMBL" id="RSN73000.1"/>
    </source>
</evidence>
<sequence length="347" mass="39788">MEKANKTAIYYARYYEMKKERQNPLFQEDEEGNSLKYVPVPVPTKWVTGSGSKVIALFHKGGKNIVCPHFWELKAWIGCPFECSYCYLQGTFRGAERKKPKMKKEDDIKRYMEEFLSWADDAGLITLLNSGELADSLAIPNFVRKLIEIATPLLRNHPDHMILLLSKGGENHVKVLEDVPEDLRKRFIASFSINPQVIVDKYERGTASTESRIKAAEIAGYMGFRVRIRIDPIVPVAAGGESWIFHYEMLIEELLNKVKPEIITLGSLRALKKTIHYASDKSWLEYTSEESPWGKRVKNRQKIYKLIIELLRDKGFNGKVGLCKETPGVWEYLKREGLMEDPGEPGV</sequence>
<dbReference type="InterPro" id="IPR007197">
    <property type="entry name" value="rSAM"/>
</dbReference>